<feature type="transmembrane region" description="Helical" evidence="6">
    <location>
        <begin position="180"/>
        <end position="199"/>
    </location>
</feature>
<evidence type="ECO:0000313" key="9">
    <source>
        <dbReference type="Proteomes" id="UP000505325"/>
    </source>
</evidence>
<comment type="subcellular location">
    <subcellularLocation>
        <location evidence="1">Membrane</location>
        <topology evidence="1">Multi-pass membrane protein</topology>
    </subcellularLocation>
</comment>
<feature type="transmembrane region" description="Helical" evidence="6">
    <location>
        <begin position="61"/>
        <end position="82"/>
    </location>
</feature>
<evidence type="ECO:0000256" key="3">
    <source>
        <dbReference type="ARBA" id="ARBA00022989"/>
    </source>
</evidence>
<feature type="domain" description="Major facilitator superfamily (MFS) profile" evidence="7">
    <location>
        <begin position="25"/>
        <end position="434"/>
    </location>
</feature>
<dbReference type="RefSeq" id="WP_173635504.1">
    <property type="nucleotide sequence ID" value="NZ_CP054212.1"/>
</dbReference>
<dbReference type="GO" id="GO:0016020">
    <property type="term" value="C:membrane"/>
    <property type="evidence" value="ECO:0007669"/>
    <property type="project" value="UniProtKB-SubCell"/>
</dbReference>
<dbReference type="KEGG" id="pmak:PMPD1_3736"/>
<dbReference type="InterPro" id="IPR036259">
    <property type="entry name" value="MFS_trans_sf"/>
</dbReference>
<dbReference type="PANTHER" id="PTHR11662:SF399">
    <property type="entry name" value="FI19708P1-RELATED"/>
    <property type="match status" value="1"/>
</dbReference>
<name>A0A6M8ULJ1_9GAMM</name>
<evidence type="ECO:0000259" key="7">
    <source>
        <dbReference type="PROSITE" id="PS50850"/>
    </source>
</evidence>
<gene>
    <name evidence="8" type="ORF">PMPD1_3736</name>
</gene>
<evidence type="ECO:0000256" key="2">
    <source>
        <dbReference type="ARBA" id="ARBA00022692"/>
    </source>
</evidence>
<dbReference type="InterPro" id="IPR050382">
    <property type="entry name" value="MFS_Na/Anion_cotransporter"/>
</dbReference>
<dbReference type="Proteomes" id="UP000505325">
    <property type="component" value="Chromosome"/>
</dbReference>
<evidence type="ECO:0000256" key="6">
    <source>
        <dbReference type="SAM" id="Phobius"/>
    </source>
</evidence>
<dbReference type="Gene3D" id="1.20.1250.20">
    <property type="entry name" value="MFS general substrate transporter like domains"/>
    <property type="match status" value="2"/>
</dbReference>
<dbReference type="PANTHER" id="PTHR11662">
    <property type="entry name" value="SOLUTE CARRIER FAMILY 17"/>
    <property type="match status" value="1"/>
</dbReference>
<accession>A0A6M8ULJ1</accession>
<dbReference type="GO" id="GO:0022857">
    <property type="term" value="F:transmembrane transporter activity"/>
    <property type="evidence" value="ECO:0007669"/>
    <property type="project" value="InterPro"/>
</dbReference>
<sequence length="436" mass="47033">MESRISIERTGEHARSAGHKVKYLVLLITSLVLLLNYADRAALGVAGSEIIHEFKLTNTEFGLISSVFFVGYAPFCFVGGWLSDKYGPRSIMAIAGCWWSIFTALTAAGTGFLSFMVVRFLFGFGEGPQGAITVKTMSNWFPQRQMGMAVGISQGATPLGGALGTPLVAALIASTGDWRIPFIVLGVLGVLMMIGWWVIVRDTPHVHPWVGRPDQLEPAVAEKKPTEEENNQPARPLSWYLRQPLVLATSAAFFAYAWVLYTFLSWFPVYLVEDRGINLKAFAFAGALPWLLGMVGYMAGGVITDKIALRTGKPAAARRGMIIFGLLGTAALMALLGNVSSAWSAVAVMSAVVMLLYLTGSQYFLIISDTIPGKRLGGVVGFVHFIANSSGILAPLLVGMLVDYTKSWPLTFGLCAAICLLGALVILIWGKPRNLS</sequence>
<dbReference type="InterPro" id="IPR020846">
    <property type="entry name" value="MFS_dom"/>
</dbReference>
<keyword evidence="2 6" id="KW-0812">Transmembrane</keyword>
<dbReference type="PROSITE" id="PS50850">
    <property type="entry name" value="MFS"/>
    <property type="match status" value="1"/>
</dbReference>
<dbReference type="SUPFAM" id="SSF103473">
    <property type="entry name" value="MFS general substrate transporter"/>
    <property type="match status" value="1"/>
</dbReference>
<feature type="transmembrane region" description="Helical" evidence="6">
    <location>
        <begin position="379"/>
        <end position="402"/>
    </location>
</feature>
<feature type="transmembrane region" description="Helical" evidence="6">
    <location>
        <begin position="342"/>
        <end position="367"/>
    </location>
</feature>
<feature type="transmembrane region" description="Helical" evidence="6">
    <location>
        <begin position="245"/>
        <end position="269"/>
    </location>
</feature>
<evidence type="ECO:0000313" key="8">
    <source>
        <dbReference type="EMBL" id="QKJ88650.1"/>
    </source>
</evidence>
<evidence type="ECO:0000256" key="4">
    <source>
        <dbReference type="ARBA" id="ARBA00023136"/>
    </source>
</evidence>
<feature type="transmembrane region" description="Helical" evidence="6">
    <location>
        <begin position="316"/>
        <end position="336"/>
    </location>
</feature>
<proteinExistence type="inferred from homology"/>
<dbReference type="AlphaFoldDB" id="A0A6M8ULJ1"/>
<keyword evidence="3 6" id="KW-1133">Transmembrane helix</keyword>
<reference evidence="8 9" key="1">
    <citation type="submission" date="2020-06" db="EMBL/GenBank/DDBJ databases">
        <title>Genome sequence of Paramixta manurensis strain PD-1.</title>
        <authorList>
            <person name="Lee C.W."/>
            <person name="Kim J."/>
        </authorList>
    </citation>
    <scope>NUCLEOTIDE SEQUENCE [LARGE SCALE GENOMIC DNA]</scope>
    <source>
        <strain evidence="8 9">PD-1</strain>
    </source>
</reference>
<dbReference type="Pfam" id="PF07690">
    <property type="entry name" value="MFS_1"/>
    <property type="match status" value="1"/>
</dbReference>
<feature type="transmembrane region" description="Helical" evidence="6">
    <location>
        <begin position="21"/>
        <end position="38"/>
    </location>
</feature>
<dbReference type="EMBL" id="CP054212">
    <property type="protein sequence ID" value="QKJ88650.1"/>
    <property type="molecule type" value="Genomic_DNA"/>
</dbReference>
<evidence type="ECO:0000256" key="1">
    <source>
        <dbReference type="ARBA" id="ARBA00004141"/>
    </source>
</evidence>
<dbReference type="InterPro" id="IPR011701">
    <property type="entry name" value="MFS"/>
</dbReference>
<feature type="transmembrane region" description="Helical" evidence="6">
    <location>
        <begin position="94"/>
        <end position="118"/>
    </location>
</feature>
<organism evidence="8 9">
    <name type="scientific">Paramixta manurensis</name>
    <dbReference type="NCBI Taxonomy" id="2740817"/>
    <lineage>
        <taxon>Bacteria</taxon>
        <taxon>Pseudomonadati</taxon>
        <taxon>Pseudomonadota</taxon>
        <taxon>Gammaproteobacteria</taxon>
        <taxon>Enterobacterales</taxon>
        <taxon>Erwiniaceae</taxon>
        <taxon>Paramixta</taxon>
    </lineage>
</organism>
<feature type="transmembrane region" description="Helical" evidence="6">
    <location>
        <begin position="281"/>
        <end position="304"/>
    </location>
</feature>
<keyword evidence="4 6" id="KW-0472">Membrane</keyword>
<protein>
    <submittedName>
        <fullName evidence="8">MFS transporter</fullName>
    </submittedName>
</protein>
<feature type="transmembrane region" description="Helical" evidence="6">
    <location>
        <begin position="408"/>
        <end position="430"/>
    </location>
</feature>
<evidence type="ECO:0000256" key="5">
    <source>
        <dbReference type="ARBA" id="ARBA00038514"/>
    </source>
</evidence>
<keyword evidence="9" id="KW-1185">Reference proteome</keyword>
<dbReference type="CDD" id="cd17319">
    <property type="entry name" value="MFS_ExuT_GudP_like"/>
    <property type="match status" value="1"/>
</dbReference>
<comment type="similarity">
    <text evidence="5">Belongs to the major facilitator superfamily. Phthalate permease family.</text>
</comment>